<evidence type="ECO:0000256" key="2">
    <source>
        <dbReference type="ARBA" id="ARBA00022676"/>
    </source>
</evidence>
<dbReference type="Proteomes" id="UP000757435">
    <property type="component" value="Unassembled WGS sequence"/>
</dbReference>
<dbReference type="GO" id="GO:0046920">
    <property type="term" value="F:alpha-(1-&gt;3)-fucosyltransferase activity"/>
    <property type="evidence" value="ECO:0007669"/>
    <property type="project" value="TreeGrafter"/>
</dbReference>
<comment type="similarity">
    <text evidence="1">Belongs to the glycosyltransferase 10 family.</text>
</comment>
<keyword evidence="3" id="KW-0808">Transferase</keyword>
<organism evidence="5 6">
    <name type="scientific">Drouetiella hepatica Uher 2000/2452</name>
    <dbReference type="NCBI Taxonomy" id="904376"/>
    <lineage>
        <taxon>Bacteria</taxon>
        <taxon>Bacillati</taxon>
        <taxon>Cyanobacteriota</taxon>
        <taxon>Cyanophyceae</taxon>
        <taxon>Oculatellales</taxon>
        <taxon>Oculatellaceae</taxon>
        <taxon>Drouetiella</taxon>
    </lineage>
</organism>
<dbReference type="EMBL" id="JAHHHD010000008">
    <property type="protein sequence ID" value="MBW4658976.1"/>
    <property type="molecule type" value="Genomic_DNA"/>
</dbReference>
<dbReference type="Gene3D" id="3.40.50.11660">
    <property type="entry name" value="Glycosyl transferase family 10, C-terminal domain"/>
    <property type="match status" value="1"/>
</dbReference>
<dbReference type="GO" id="GO:0016020">
    <property type="term" value="C:membrane"/>
    <property type="evidence" value="ECO:0007669"/>
    <property type="project" value="InterPro"/>
</dbReference>
<evidence type="ECO:0000259" key="4">
    <source>
        <dbReference type="Pfam" id="PF00852"/>
    </source>
</evidence>
<evidence type="ECO:0000313" key="5">
    <source>
        <dbReference type="EMBL" id="MBW4658976.1"/>
    </source>
</evidence>
<dbReference type="PANTHER" id="PTHR11929">
    <property type="entry name" value="ALPHA- 1,3 -FUCOSYLTRANSFERASE"/>
    <property type="match status" value="1"/>
</dbReference>
<reference evidence="5" key="2">
    <citation type="journal article" date="2022" name="Microbiol. Resour. Announc.">
        <title>Metagenome Sequencing to Explore Phylogenomics of Terrestrial Cyanobacteria.</title>
        <authorList>
            <person name="Ward R.D."/>
            <person name="Stajich J.E."/>
            <person name="Johansen J.R."/>
            <person name="Huntemann M."/>
            <person name="Clum A."/>
            <person name="Foster B."/>
            <person name="Foster B."/>
            <person name="Roux S."/>
            <person name="Palaniappan K."/>
            <person name="Varghese N."/>
            <person name="Mukherjee S."/>
            <person name="Reddy T.B.K."/>
            <person name="Daum C."/>
            <person name="Copeland A."/>
            <person name="Chen I.A."/>
            <person name="Ivanova N.N."/>
            <person name="Kyrpides N.C."/>
            <person name="Shapiro N."/>
            <person name="Eloe-Fadrosh E.A."/>
            <person name="Pietrasiak N."/>
        </authorList>
    </citation>
    <scope>NUCLEOTIDE SEQUENCE</scope>
    <source>
        <strain evidence="5">UHER 2000/2452</strain>
    </source>
</reference>
<sequence>MITSYQGLTQSDWLWQQTPHAFGIWENIQMLKNAPQPDYLLLYQYDFHQQIAPKSSWRSRFQRSQSTKYSLTQAELRGVPKENIIYLMREPPLTEVQHQNDLNYAIAKDYCGYIAGPDDSAPTPAYMPAIWYHANSFRELNQMPIPEKVSSCSWITSGISRTANHRQRLTFLQQLQQTHLSLDIYGRNLPQNIQSQGEIKNKWHSMAPYYYNLAIENYADNAWYVSEKLWDSLLAWCLPIYYGGSAADQLLPPESFLRLPSLDEKGIAYIQEVIATPEAWHERKEAIAEARQIILHKLNLLNWLAEFVESFS</sequence>
<dbReference type="InterPro" id="IPR055270">
    <property type="entry name" value="Glyco_tran_10_C"/>
</dbReference>
<dbReference type="AlphaFoldDB" id="A0A951QA46"/>
<proteinExistence type="inferred from homology"/>
<comment type="caution">
    <text evidence="5">The sequence shown here is derived from an EMBL/GenBank/DDBJ whole genome shotgun (WGS) entry which is preliminary data.</text>
</comment>
<dbReference type="PANTHER" id="PTHR11929:SF145">
    <property type="entry name" value="ALPHA-(1,3)-FUCOSYLTRANSFERASE FUT-1"/>
    <property type="match status" value="1"/>
</dbReference>
<reference evidence="5" key="1">
    <citation type="submission" date="2021-05" db="EMBL/GenBank/DDBJ databases">
        <authorList>
            <person name="Pietrasiak N."/>
            <person name="Ward R."/>
            <person name="Stajich J.E."/>
            <person name="Kurbessoian T."/>
        </authorList>
    </citation>
    <scope>NUCLEOTIDE SEQUENCE</scope>
    <source>
        <strain evidence="5">UHER 2000/2452</strain>
    </source>
</reference>
<dbReference type="InterPro" id="IPR001503">
    <property type="entry name" value="Glyco_trans_10"/>
</dbReference>
<feature type="domain" description="Fucosyltransferase C-terminal" evidence="4">
    <location>
        <begin position="147"/>
        <end position="260"/>
    </location>
</feature>
<name>A0A951QA46_9CYAN</name>
<evidence type="ECO:0000256" key="3">
    <source>
        <dbReference type="ARBA" id="ARBA00022679"/>
    </source>
</evidence>
<dbReference type="InterPro" id="IPR038577">
    <property type="entry name" value="GT10-like_C_sf"/>
</dbReference>
<gene>
    <name evidence="5" type="ORF">KME15_09890</name>
</gene>
<dbReference type="Pfam" id="PF00852">
    <property type="entry name" value="Glyco_transf_10"/>
    <property type="match status" value="1"/>
</dbReference>
<dbReference type="SUPFAM" id="SSF53756">
    <property type="entry name" value="UDP-Glycosyltransferase/glycogen phosphorylase"/>
    <property type="match status" value="1"/>
</dbReference>
<accession>A0A951QA46</accession>
<protein>
    <submittedName>
        <fullName evidence="5">Glycosyltransferase</fullName>
    </submittedName>
</protein>
<keyword evidence="2" id="KW-0328">Glycosyltransferase</keyword>
<evidence type="ECO:0000313" key="6">
    <source>
        <dbReference type="Proteomes" id="UP000757435"/>
    </source>
</evidence>
<evidence type="ECO:0000256" key="1">
    <source>
        <dbReference type="ARBA" id="ARBA00008919"/>
    </source>
</evidence>